<organism evidence="1">
    <name type="scientific">Timema genevievae</name>
    <name type="common">Walking stick</name>
    <dbReference type="NCBI Taxonomy" id="629358"/>
    <lineage>
        <taxon>Eukaryota</taxon>
        <taxon>Metazoa</taxon>
        <taxon>Ecdysozoa</taxon>
        <taxon>Arthropoda</taxon>
        <taxon>Hexapoda</taxon>
        <taxon>Insecta</taxon>
        <taxon>Pterygota</taxon>
        <taxon>Neoptera</taxon>
        <taxon>Polyneoptera</taxon>
        <taxon>Phasmatodea</taxon>
        <taxon>Timematodea</taxon>
        <taxon>Timematoidea</taxon>
        <taxon>Timematidae</taxon>
        <taxon>Timema</taxon>
    </lineage>
</organism>
<sequence>MVSRVTLVLYWPADDGSIRVRIPLANALVVLSSTAEDGEIESRLGGDSLSAKFRSGVLIFWRIRVNRQEERLPEPKVEQAPEFWWAKGRPVVPSSQIMTLQIISSIYLYDNSITP</sequence>
<protein>
    <submittedName>
        <fullName evidence="1">Uncharacterized protein</fullName>
    </submittedName>
</protein>
<dbReference type="EMBL" id="OE839782">
    <property type="protein sequence ID" value="CAD7588570.1"/>
    <property type="molecule type" value="Genomic_DNA"/>
</dbReference>
<name>A0A7R9JSE1_TIMGE</name>
<gene>
    <name evidence="1" type="ORF">TGEB3V08_LOCUS2616</name>
</gene>
<evidence type="ECO:0000313" key="1">
    <source>
        <dbReference type="EMBL" id="CAD7588570.1"/>
    </source>
</evidence>
<accession>A0A7R9JSE1</accession>
<proteinExistence type="predicted"/>
<reference evidence="1" key="1">
    <citation type="submission" date="2020-11" db="EMBL/GenBank/DDBJ databases">
        <authorList>
            <person name="Tran Van P."/>
        </authorList>
    </citation>
    <scope>NUCLEOTIDE SEQUENCE</scope>
</reference>
<dbReference type="AlphaFoldDB" id="A0A7R9JSE1"/>